<gene>
    <name evidence="2" type="ORF">Sradi_6881700</name>
</gene>
<name>A0AAW2JJV4_SESRA</name>
<dbReference type="EMBL" id="JACGWJ010000156">
    <property type="protein sequence ID" value="KAL0294546.1"/>
    <property type="molecule type" value="Genomic_DNA"/>
</dbReference>
<feature type="compositionally biased region" description="Basic and acidic residues" evidence="1">
    <location>
        <begin position="87"/>
        <end position="103"/>
    </location>
</feature>
<feature type="region of interest" description="Disordered" evidence="1">
    <location>
        <begin position="67"/>
        <end position="128"/>
    </location>
</feature>
<sequence>MDRRMVDAARGGSLIDKTPEEAQYLISTMAENYRQYGYHTERGVSMVNETHAPHYKKEMPNVNAVGGFLGQPQPRYDPHSNFYNPGWRDHPNFSYRNHGEQSKPHSQIFNRPNLAPQAPSQAPNSGMSLEDIVKSLTVTTQQFQQKQKRNYKKREQDCKKLKHA</sequence>
<proteinExistence type="predicted"/>
<comment type="caution">
    <text evidence="2">The sequence shown here is derived from an EMBL/GenBank/DDBJ whole genome shotgun (WGS) entry which is preliminary data.</text>
</comment>
<feature type="region of interest" description="Disordered" evidence="1">
    <location>
        <begin position="141"/>
        <end position="164"/>
    </location>
</feature>
<dbReference type="AlphaFoldDB" id="A0AAW2JJV4"/>
<feature type="compositionally biased region" description="Basic and acidic residues" evidence="1">
    <location>
        <begin position="153"/>
        <end position="164"/>
    </location>
</feature>
<accession>A0AAW2JJV4</accession>
<feature type="compositionally biased region" description="Polar residues" evidence="1">
    <location>
        <begin position="118"/>
        <end position="127"/>
    </location>
</feature>
<reference evidence="2" key="1">
    <citation type="submission" date="2020-06" db="EMBL/GenBank/DDBJ databases">
        <authorList>
            <person name="Li T."/>
            <person name="Hu X."/>
            <person name="Zhang T."/>
            <person name="Song X."/>
            <person name="Zhang H."/>
            <person name="Dai N."/>
            <person name="Sheng W."/>
            <person name="Hou X."/>
            <person name="Wei L."/>
        </authorList>
    </citation>
    <scope>NUCLEOTIDE SEQUENCE</scope>
    <source>
        <strain evidence="2">G02</strain>
        <tissue evidence="2">Leaf</tissue>
    </source>
</reference>
<reference evidence="2" key="2">
    <citation type="journal article" date="2024" name="Plant">
        <title>Genomic evolution and insights into agronomic trait innovations of Sesamum species.</title>
        <authorList>
            <person name="Miao H."/>
            <person name="Wang L."/>
            <person name="Qu L."/>
            <person name="Liu H."/>
            <person name="Sun Y."/>
            <person name="Le M."/>
            <person name="Wang Q."/>
            <person name="Wei S."/>
            <person name="Zheng Y."/>
            <person name="Lin W."/>
            <person name="Duan Y."/>
            <person name="Cao H."/>
            <person name="Xiong S."/>
            <person name="Wang X."/>
            <person name="Wei L."/>
            <person name="Li C."/>
            <person name="Ma Q."/>
            <person name="Ju M."/>
            <person name="Zhao R."/>
            <person name="Li G."/>
            <person name="Mu C."/>
            <person name="Tian Q."/>
            <person name="Mei H."/>
            <person name="Zhang T."/>
            <person name="Gao T."/>
            <person name="Zhang H."/>
        </authorList>
    </citation>
    <scope>NUCLEOTIDE SEQUENCE</scope>
    <source>
        <strain evidence="2">G02</strain>
    </source>
</reference>
<evidence type="ECO:0000313" key="2">
    <source>
        <dbReference type="EMBL" id="KAL0294546.1"/>
    </source>
</evidence>
<protein>
    <submittedName>
        <fullName evidence="2">Uncharacterized protein</fullName>
    </submittedName>
</protein>
<evidence type="ECO:0000256" key="1">
    <source>
        <dbReference type="SAM" id="MobiDB-lite"/>
    </source>
</evidence>
<organism evidence="2">
    <name type="scientific">Sesamum radiatum</name>
    <name type="common">Black benniseed</name>
    <dbReference type="NCBI Taxonomy" id="300843"/>
    <lineage>
        <taxon>Eukaryota</taxon>
        <taxon>Viridiplantae</taxon>
        <taxon>Streptophyta</taxon>
        <taxon>Embryophyta</taxon>
        <taxon>Tracheophyta</taxon>
        <taxon>Spermatophyta</taxon>
        <taxon>Magnoliopsida</taxon>
        <taxon>eudicotyledons</taxon>
        <taxon>Gunneridae</taxon>
        <taxon>Pentapetalae</taxon>
        <taxon>asterids</taxon>
        <taxon>lamiids</taxon>
        <taxon>Lamiales</taxon>
        <taxon>Pedaliaceae</taxon>
        <taxon>Sesamum</taxon>
    </lineage>
</organism>